<evidence type="ECO:0000313" key="8">
    <source>
        <dbReference type="Proteomes" id="UP000000379"/>
    </source>
</evidence>
<organism evidence="7 8">
    <name type="scientific">Truepera radiovictrix (strain DSM 17093 / CIP 108686 / LMG 22925 / RQ-24)</name>
    <dbReference type="NCBI Taxonomy" id="649638"/>
    <lineage>
        <taxon>Bacteria</taxon>
        <taxon>Thermotogati</taxon>
        <taxon>Deinococcota</taxon>
        <taxon>Deinococci</taxon>
        <taxon>Trueperales</taxon>
        <taxon>Trueperaceae</taxon>
        <taxon>Truepera</taxon>
    </lineage>
</organism>
<evidence type="ECO:0000256" key="1">
    <source>
        <dbReference type="ARBA" id="ARBA00004141"/>
    </source>
</evidence>
<accession>D7CS13</accession>
<feature type="transmembrane region" description="Helical" evidence="5">
    <location>
        <begin position="81"/>
        <end position="98"/>
    </location>
</feature>
<reference evidence="7 8" key="2">
    <citation type="journal article" date="2011" name="Stand. Genomic Sci.">
        <title>Complete genome sequence of Truepera radiovictrix type strain (RQ-24).</title>
        <authorList>
            <person name="Ivanova N."/>
            <person name="Rohde C."/>
            <person name="Munk C."/>
            <person name="Nolan M."/>
            <person name="Lucas S."/>
            <person name="Del Rio T.G."/>
            <person name="Tice H."/>
            <person name="Deshpande S."/>
            <person name="Cheng J.F."/>
            <person name="Tapia R."/>
            <person name="Han C."/>
            <person name="Goodwin L."/>
            <person name="Pitluck S."/>
            <person name="Liolios K."/>
            <person name="Mavromatis K."/>
            <person name="Mikhailova N."/>
            <person name="Pati A."/>
            <person name="Chen A."/>
            <person name="Palaniappan K."/>
            <person name="Land M."/>
            <person name="Hauser L."/>
            <person name="Chang Y.J."/>
            <person name="Jeffries C.D."/>
            <person name="Brambilla E."/>
            <person name="Rohde M."/>
            <person name="Goker M."/>
            <person name="Tindall B.J."/>
            <person name="Woyke T."/>
            <person name="Bristow J."/>
            <person name="Eisen J.A."/>
            <person name="Markowitz V."/>
            <person name="Hugenholtz P."/>
            <person name="Kyrpides N.C."/>
            <person name="Klenk H.P."/>
            <person name="Lapidus A."/>
        </authorList>
    </citation>
    <scope>NUCLEOTIDE SEQUENCE [LARGE SCALE GENOMIC DNA]</scope>
    <source>
        <strain evidence="8">DSM 17093 / CIP 108686 / LMG 22925 / RQ-24</strain>
    </source>
</reference>
<sequence length="462" mass="52463">MRRGLSGFFWLTAYLVVIFAPLFFMLVRPIPSGRDFVTELSIALGFVGLTQMAVQFVLIARFKRVTAPYGIDLILQYHKQIAVVAILLILAHPVLLMIQQPWRLELLNPLRGNWASRFALLSVLCLLLLWGLSAFRKQIRMNYEAWRLSHLFLSVLALVSAQIHVALAGLYTNTWWKHALWIAMSAFFVGVVVWLRLIKPAQQRRQPWRVTAVRPERGETHTLALEPVGHSGFRFHPGQFAWIKVDASPYTIDEHPYSFSSSSERGGQLEFGIKELGDFSANIKNVPVGATAYVDGPHGAFSIDRYPATGYFFFAGGVGITPFMSFLHTMADRGDPRPVLLFYAGKTWEALTYREEIERLRELLDLEVVYVLEEPPEDWEPPKPRVRALGAGTYVLEPPEEAHKIEEGFVTADILRRRLPQESIHREAFICGPAPFMDAVRDALLEVGVDAEHIHMEQFDLV</sequence>
<keyword evidence="3 5" id="KW-1133">Transmembrane helix</keyword>
<feature type="transmembrane region" description="Helical" evidence="5">
    <location>
        <begin position="7"/>
        <end position="28"/>
    </location>
</feature>
<reference evidence="8" key="1">
    <citation type="submission" date="2010-05" db="EMBL/GenBank/DDBJ databases">
        <title>The complete genome of Truepera radiovictris DSM 17093.</title>
        <authorList>
            <consortium name="US DOE Joint Genome Institute (JGI-PGF)"/>
            <person name="Lucas S."/>
            <person name="Copeland A."/>
            <person name="Lapidus A."/>
            <person name="Glavina del Rio T."/>
            <person name="Dalin E."/>
            <person name="Tice H."/>
            <person name="Bruce D."/>
            <person name="Goodwin L."/>
            <person name="Pitluck S."/>
            <person name="Kyrpides N."/>
            <person name="Mavromatis K."/>
            <person name="Ovchinnikova G."/>
            <person name="Munk A.C."/>
            <person name="Detter J.C."/>
            <person name="Han C."/>
            <person name="Tapia R."/>
            <person name="Land M."/>
            <person name="Hauser L."/>
            <person name="Markowitz V."/>
            <person name="Cheng J.-F."/>
            <person name="Hugenholtz P."/>
            <person name="Woyke T."/>
            <person name="Wu D."/>
            <person name="Tindall B."/>
            <person name="Pomrenke H.G."/>
            <person name="Brambilla E."/>
            <person name="Klenk H.-P."/>
            <person name="Eisen J.A."/>
        </authorList>
    </citation>
    <scope>NUCLEOTIDE SEQUENCE [LARGE SCALE GENOMIC DNA]</scope>
    <source>
        <strain evidence="8">DSM 17093 / CIP 108686 / LMG 22925 / RQ-24</strain>
    </source>
</reference>
<feature type="transmembrane region" description="Helical" evidence="5">
    <location>
        <begin position="118"/>
        <end position="136"/>
    </location>
</feature>
<dbReference type="Pfam" id="PF01794">
    <property type="entry name" value="Ferric_reduct"/>
    <property type="match status" value="1"/>
</dbReference>
<dbReference type="PRINTS" id="PR00410">
    <property type="entry name" value="PHEHYDRXLASE"/>
</dbReference>
<dbReference type="PANTHER" id="PTHR47354:SF5">
    <property type="entry name" value="PROTEIN RFBI"/>
    <property type="match status" value="1"/>
</dbReference>
<comment type="subcellular location">
    <subcellularLocation>
        <location evidence="1">Membrane</location>
        <topology evidence="1">Multi-pass membrane protein</topology>
    </subcellularLocation>
</comment>
<dbReference type="SFLD" id="SFLDG01168">
    <property type="entry name" value="Ferric_reductase_subgroup_(FRE"/>
    <property type="match status" value="1"/>
</dbReference>
<dbReference type="STRING" id="649638.Trad_2230"/>
<evidence type="ECO:0000256" key="2">
    <source>
        <dbReference type="ARBA" id="ARBA00022692"/>
    </source>
</evidence>
<dbReference type="OrthoDB" id="9786134at2"/>
<evidence type="ECO:0000256" key="3">
    <source>
        <dbReference type="ARBA" id="ARBA00022989"/>
    </source>
</evidence>
<dbReference type="Gene3D" id="3.40.50.80">
    <property type="entry name" value="Nucleotide-binding domain of ferredoxin-NADP reductase (FNR) module"/>
    <property type="match status" value="1"/>
</dbReference>
<dbReference type="Gene3D" id="2.40.30.10">
    <property type="entry name" value="Translation factors"/>
    <property type="match status" value="1"/>
</dbReference>
<dbReference type="InterPro" id="IPR001433">
    <property type="entry name" value="OxRdtase_FAD/NAD-bd"/>
</dbReference>
<evidence type="ECO:0000256" key="5">
    <source>
        <dbReference type="SAM" id="Phobius"/>
    </source>
</evidence>
<dbReference type="InterPro" id="IPR017938">
    <property type="entry name" value="Riboflavin_synthase-like_b-brl"/>
</dbReference>
<feature type="transmembrane region" description="Helical" evidence="5">
    <location>
        <begin position="40"/>
        <end position="60"/>
    </location>
</feature>
<feature type="transmembrane region" description="Helical" evidence="5">
    <location>
        <begin position="148"/>
        <end position="172"/>
    </location>
</feature>
<dbReference type="InterPro" id="IPR050415">
    <property type="entry name" value="MRET"/>
</dbReference>
<dbReference type="CDD" id="cd06198">
    <property type="entry name" value="FNR_like_3"/>
    <property type="match status" value="1"/>
</dbReference>
<evidence type="ECO:0000256" key="4">
    <source>
        <dbReference type="ARBA" id="ARBA00023136"/>
    </source>
</evidence>
<dbReference type="GO" id="GO:0016020">
    <property type="term" value="C:membrane"/>
    <property type="evidence" value="ECO:0007669"/>
    <property type="project" value="UniProtKB-SubCell"/>
</dbReference>
<dbReference type="PROSITE" id="PS51384">
    <property type="entry name" value="FAD_FR"/>
    <property type="match status" value="1"/>
</dbReference>
<keyword evidence="2 5" id="KW-0812">Transmembrane</keyword>
<evidence type="ECO:0000313" key="7">
    <source>
        <dbReference type="EMBL" id="ADI15341.1"/>
    </source>
</evidence>
<dbReference type="SFLD" id="SFLDS00052">
    <property type="entry name" value="Ferric_Reductase_Domain"/>
    <property type="match status" value="1"/>
</dbReference>
<name>D7CS13_TRURR</name>
<keyword evidence="4 5" id="KW-0472">Membrane</keyword>
<dbReference type="HOGENOM" id="CLU_003827_19_2_0"/>
<dbReference type="AlphaFoldDB" id="D7CS13"/>
<dbReference type="Proteomes" id="UP000000379">
    <property type="component" value="Chromosome"/>
</dbReference>
<dbReference type="Pfam" id="PF08022">
    <property type="entry name" value="FAD_binding_8"/>
    <property type="match status" value="1"/>
</dbReference>
<feature type="domain" description="FAD-binding FR-type" evidence="6">
    <location>
        <begin position="203"/>
        <end position="304"/>
    </location>
</feature>
<dbReference type="GO" id="GO:0016491">
    <property type="term" value="F:oxidoreductase activity"/>
    <property type="evidence" value="ECO:0007669"/>
    <property type="project" value="InterPro"/>
</dbReference>
<dbReference type="eggNOG" id="COG4097">
    <property type="taxonomic scope" value="Bacteria"/>
</dbReference>
<dbReference type="InterPro" id="IPR017927">
    <property type="entry name" value="FAD-bd_FR_type"/>
</dbReference>
<protein>
    <submittedName>
        <fullName evidence="7">Oxidoreductase FAD/NAD(P)-binding domain protein</fullName>
    </submittedName>
</protein>
<dbReference type="InterPro" id="IPR013112">
    <property type="entry name" value="FAD-bd_8"/>
</dbReference>
<dbReference type="Pfam" id="PF00175">
    <property type="entry name" value="NAD_binding_1"/>
    <property type="match status" value="1"/>
</dbReference>
<feature type="transmembrane region" description="Helical" evidence="5">
    <location>
        <begin position="178"/>
        <end position="198"/>
    </location>
</feature>
<dbReference type="InterPro" id="IPR039261">
    <property type="entry name" value="FNR_nucleotide-bd"/>
</dbReference>
<dbReference type="PANTHER" id="PTHR47354">
    <property type="entry name" value="NADH OXIDOREDUCTASE HCR"/>
    <property type="match status" value="1"/>
</dbReference>
<dbReference type="SUPFAM" id="SSF63380">
    <property type="entry name" value="Riboflavin synthase domain-like"/>
    <property type="match status" value="1"/>
</dbReference>
<proteinExistence type="predicted"/>
<dbReference type="SUPFAM" id="SSF52343">
    <property type="entry name" value="Ferredoxin reductase-like, C-terminal NADP-linked domain"/>
    <property type="match status" value="1"/>
</dbReference>
<dbReference type="KEGG" id="tra:Trad_2230"/>
<keyword evidence="8" id="KW-1185">Reference proteome</keyword>
<evidence type="ECO:0000259" key="6">
    <source>
        <dbReference type="PROSITE" id="PS51384"/>
    </source>
</evidence>
<gene>
    <name evidence="7" type="ordered locus">Trad_2230</name>
</gene>
<dbReference type="InterPro" id="IPR013130">
    <property type="entry name" value="Fe3_Rdtase_TM_dom"/>
</dbReference>
<dbReference type="EMBL" id="CP002049">
    <property type="protein sequence ID" value="ADI15341.1"/>
    <property type="molecule type" value="Genomic_DNA"/>
</dbReference>